<dbReference type="OrthoDB" id="6454488at2759"/>
<dbReference type="EMBL" id="BMAO01039585">
    <property type="protein sequence ID" value="GFR32459.1"/>
    <property type="molecule type" value="Genomic_DNA"/>
</dbReference>
<evidence type="ECO:0000313" key="1">
    <source>
        <dbReference type="EMBL" id="GFR32459.1"/>
    </source>
</evidence>
<keyword evidence="2" id="KW-1185">Reference proteome</keyword>
<protein>
    <submittedName>
        <fullName evidence="1">Uncharacterized protein</fullName>
    </submittedName>
</protein>
<sequence>MLLRTKISKLVLINVIIYLFLTAEIRCAVKNKDLATKGASRFGAALGAAMSNLAHGLMDVMKVLSPGVAGVLEEFTSTLVDSMHTTVKKDKRK</sequence>
<dbReference type="Proteomes" id="UP000887116">
    <property type="component" value="Unassembled WGS sequence"/>
</dbReference>
<evidence type="ECO:0000313" key="2">
    <source>
        <dbReference type="Proteomes" id="UP000887116"/>
    </source>
</evidence>
<dbReference type="AlphaFoldDB" id="A0A8X6HZ23"/>
<accession>A0A8X6HZ23</accession>
<reference evidence="1" key="1">
    <citation type="submission" date="2020-07" db="EMBL/GenBank/DDBJ databases">
        <title>Multicomponent nature underlies the extraordinary mechanical properties of spider dragline silk.</title>
        <authorList>
            <person name="Kono N."/>
            <person name="Nakamura H."/>
            <person name="Mori M."/>
            <person name="Yoshida Y."/>
            <person name="Ohtoshi R."/>
            <person name="Malay A.D."/>
            <person name="Moran D.A.P."/>
            <person name="Tomita M."/>
            <person name="Numata K."/>
            <person name="Arakawa K."/>
        </authorList>
    </citation>
    <scope>NUCLEOTIDE SEQUENCE</scope>
</reference>
<comment type="caution">
    <text evidence="1">The sequence shown here is derived from an EMBL/GenBank/DDBJ whole genome shotgun (WGS) entry which is preliminary data.</text>
</comment>
<gene>
    <name evidence="1" type="ORF">TNCT_128861</name>
</gene>
<organism evidence="1 2">
    <name type="scientific">Trichonephila clavata</name>
    <name type="common">Joro spider</name>
    <name type="synonym">Nephila clavata</name>
    <dbReference type="NCBI Taxonomy" id="2740835"/>
    <lineage>
        <taxon>Eukaryota</taxon>
        <taxon>Metazoa</taxon>
        <taxon>Ecdysozoa</taxon>
        <taxon>Arthropoda</taxon>
        <taxon>Chelicerata</taxon>
        <taxon>Arachnida</taxon>
        <taxon>Araneae</taxon>
        <taxon>Araneomorphae</taxon>
        <taxon>Entelegynae</taxon>
        <taxon>Araneoidea</taxon>
        <taxon>Nephilidae</taxon>
        <taxon>Trichonephila</taxon>
    </lineage>
</organism>
<proteinExistence type="predicted"/>
<name>A0A8X6HZ23_TRICU</name>